<evidence type="ECO:0000313" key="4">
    <source>
        <dbReference type="Proteomes" id="UP001210978"/>
    </source>
</evidence>
<evidence type="ECO:0000256" key="1">
    <source>
        <dbReference type="SAM" id="Phobius"/>
    </source>
</evidence>
<sequence>MIQRLEYVLNRNIDSPLGENSVFYETFVVPPELTDNYPKSEKYSVVHHQAVFCKSGIEVFDKYEKDKIESDYFTIYYEETSKSTSNFFGTACRVKMGDYARQRLIKDYNSKGKTINYDGNTVDGSVSDFNGLIKLIAKDYGIDDTLLKGAIYLEILEKSKINEAFKKVSSLNNQLADWLRGGIEATEKWKFTEENYDYIKFYVEPMYNNFQNKIGASGFPKQEVKYKPIIPVPFPCNEYKNMSDNQQGIAETGLKKLSEFVASFDEISTAAVFNIVAATPTIADDILFAVTFLVKNFIEDNMPDSIKNIYNQLKVLFKEVQNIVSDIGSLITEKLNQEIAKINAFLCGILNGLISLVQLIIMLLAMIVDNIPIFEFEKTSALELAKHQEKLEFIEDFVDLFDKNAKEFLNGIKKLFIDDKIWKDLSAFISGLAKKITNYNEYFWAYFIGGVAFELILDAVIAYFTGGSSLVAQASAKISRLTAKAEQAGVKALNFSKNLGRKIANTAQDLYKWLEKEFLEMIEAIKNGKVAEWLKKKIDAIFGDGNKPVGLEKGELDWMSAPKLDEYGGKLVTLEQLIKLRDILKQKGINLILESDTVSIKKLFKAVEMPEVGIIDNVDDLFKIMEKYDYVGGFDAVNRQFVLREGASELVIFHEMAHVKHFEQFGEAYHGLSKLDKENYVWEQVYENRDRWTKAELQSSLDYINEIRVEEYGLEPLDIIIK</sequence>
<keyword evidence="1" id="KW-0812">Transmembrane</keyword>
<proteinExistence type="predicted"/>
<feature type="domain" description="Tox-MPTase4" evidence="2">
    <location>
        <begin position="607"/>
        <end position="709"/>
    </location>
</feature>
<evidence type="ECO:0000313" key="3">
    <source>
        <dbReference type="EMBL" id="WBV60102.1"/>
    </source>
</evidence>
<dbReference type="InterPro" id="IPR028912">
    <property type="entry name" value="Tox-MPTase4_dom"/>
</dbReference>
<keyword evidence="4" id="KW-1185">Reference proteome</keyword>
<feature type="transmembrane region" description="Helical" evidence="1">
    <location>
        <begin position="443"/>
        <end position="464"/>
    </location>
</feature>
<accession>A0ABY7QM99</accession>
<dbReference type="Pfam" id="PF15640">
    <property type="entry name" value="Tox-MPTase4"/>
    <property type="match status" value="1"/>
</dbReference>
<feature type="transmembrane region" description="Helical" evidence="1">
    <location>
        <begin position="342"/>
        <end position="368"/>
    </location>
</feature>
<keyword evidence="1" id="KW-1133">Transmembrane helix</keyword>
<reference evidence="3 4" key="1">
    <citation type="submission" date="2023-01" db="EMBL/GenBank/DDBJ databases">
        <title>Complete genome of Chryseobacterium camelliae VAN22-5A.</title>
        <authorList>
            <person name="Zong G."/>
            <person name="Cao G."/>
        </authorList>
    </citation>
    <scope>NUCLEOTIDE SEQUENCE [LARGE SCALE GENOMIC DNA]</scope>
    <source>
        <strain evidence="3 4">VAN22-5A</strain>
    </source>
</reference>
<dbReference type="RefSeq" id="WP_271148444.1">
    <property type="nucleotide sequence ID" value="NZ_CP115859.1"/>
</dbReference>
<gene>
    <name evidence="3" type="ORF">PFY12_13780</name>
</gene>
<keyword evidence="1" id="KW-0472">Membrane</keyword>
<name>A0ABY7QM99_9FLAO</name>
<protein>
    <recommendedName>
        <fullName evidence="2">Tox-MPTase4 domain-containing protein</fullName>
    </recommendedName>
</protein>
<dbReference type="EMBL" id="CP115859">
    <property type="protein sequence ID" value="WBV60102.1"/>
    <property type="molecule type" value="Genomic_DNA"/>
</dbReference>
<evidence type="ECO:0000259" key="2">
    <source>
        <dbReference type="Pfam" id="PF15640"/>
    </source>
</evidence>
<dbReference type="Proteomes" id="UP001210978">
    <property type="component" value="Chromosome"/>
</dbReference>
<organism evidence="3 4">
    <name type="scientific">Chryseobacterium camelliae</name>
    <dbReference type="NCBI Taxonomy" id="1265445"/>
    <lineage>
        <taxon>Bacteria</taxon>
        <taxon>Pseudomonadati</taxon>
        <taxon>Bacteroidota</taxon>
        <taxon>Flavobacteriia</taxon>
        <taxon>Flavobacteriales</taxon>
        <taxon>Weeksellaceae</taxon>
        <taxon>Chryseobacterium group</taxon>
        <taxon>Chryseobacterium</taxon>
    </lineage>
</organism>